<dbReference type="AlphaFoldDB" id="A0AA90HCS7"/>
<sequence length="194" mass="20794">MTKPHNPVDLPDNLPVPQDDGGCDHVPGTELPALPLPGTGGGLHDLRAESRGRWVVLFCYPRTGRPGEEPPGGEQAWNATPGARGCTPQCLSYGRLFAEFETLGARVYGVSTQTTGEQTEAVERLGLPYELLSDSGMTLAGALRLPVFTVAGKTLLRRQTLLVRDGVVRHVRYPVFPSNEDAPAVAAWLRAQAG</sequence>
<feature type="region of interest" description="Disordered" evidence="6">
    <location>
        <begin position="1"/>
        <end position="37"/>
    </location>
</feature>
<dbReference type="Pfam" id="PF08534">
    <property type="entry name" value="Redoxin"/>
    <property type="match status" value="1"/>
</dbReference>
<dbReference type="InterPro" id="IPR050924">
    <property type="entry name" value="Peroxiredoxin_BCP/PrxQ"/>
</dbReference>
<evidence type="ECO:0000256" key="3">
    <source>
        <dbReference type="ARBA" id="ARBA00023002"/>
    </source>
</evidence>
<dbReference type="GO" id="GO:0008379">
    <property type="term" value="F:thioredoxin peroxidase activity"/>
    <property type="evidence" value="ECO:0007669"/>
    <property type="project" value="TreeGrafter"/>
</dbReference>
<dbReference type="GO" id="GO:0045454">
    <property type="term" value="P:cell redox homeostasis"/>
    <property type="evidence" value="ECO:0007669"/>
    <property type="project" value="TreeGrafter"/>
</dbReference>
<dbReference type="PANTHER" id="PTHR42801:SF21">
    <property type="entry name" value="BCPB PROTEIN"/>
    <property type="match status" value="1"/>
</dbReference>
<dbReference type="GO" id="GO:0005737">
    <property type="term" value="C:cytoplasm"/>
    <property type="evidence" value="ECO:0007669"/>
    <property type="project" value="TreeGrafter"/>
</dbReference>
<evidence type="ECO:0000259" key="7">
    <source>
        <dbReference type="PROSITE" id="PS51352"/>
    </source>
</evidence>
<dbReference type="Gene3D" id="3.40.30.10">
    <property type="entry name" value="Glutaredoxin"/>
    <property type="match status" value="1"/>
</dbReference>
<dbReference type="PROSITE" id="PS51352">
    <property type="entry name" value="THIOREDOXIN_2"/>
    <property type="match status" value="1"/>
</dbReference>
<evidence type="ECO:0000313" key="10">
    <source>
        <dbReference type="Proteomes" id="UP001156398"/>
    </source>
</evidence>
<dbReference type="RefSeq" id="WP_271315619.1">
    <property type="nucleotide sequence ID" value="NZ_JAAGKO020000001.1"/>
</dbReference>
<dbReference type="InterPro" id="IPR036249">
    <property type="entry name" value="Thioredoxin-like_sf"/>
</dbReference>
<dbReference type="EMBL" id="JABXJJ020000044">
    <property type="protein sequence ID" value="MDI5973355.1"/>
    <property type="molecule type" value="Genomic_DNA"/>
</dbReference>
<organism evidence="9">
    <name type="scientific">Streptantibioticus silvisoli</name>
    <dbReference type="NCBI Taxonomy" id="2705255"/>
    <lineage>
        <taxon>Bacteria</taxon>
        <taxon>Bacillati</taxon>
        <taxon>Actinomycetota</taxon>
        <taxon>Actinomycetes</taxon>
        <taxon>Kitasatosporales</taxon>
        <taxon>Streptomycetaceae</taxon>
        <taxon>Streptantibioticus</taxon>
    </lineage>
</organism>
<keyword evidence="4" id="KW-1015">Disulfide bond</keyword>
<keyword evidence="3 9" id="KW-0560">Oxidoreductase</keyword>
<dbReference type="EMBL" id="JAAGKO020000001">
    <property type="protein sequence ID" value="MDI5961412.1"/>
    <property type="molecule type" value="Genomic_DNA"/>
</dbReference>
<dbReference type="InterPro" id="IPR013740">
    <property type="entry name" value="Redoxin"/>
</dbReference>
<protein>
    <submittedName>
        <fullName evidence="9">Peroxiredoxin</fullName>
        <ecNumber evidence="9">1.11.1.24</ecNumber>
    </submittedName>
</protein>
<dbReference type="EC" id="1.11.1.24" evidence="9"/>
<dbReference type="SUPFAM" id="SSF52833">
    <property type="entry name" value="Thioredoxin-like"/>
    <property type="match status" value="1"/>
</dbReference>
<reference evidence="9 10" key="1">
    <citation type="submission" date="2023-05" db="EMBL/GenBank/DDBJ databases">
        <title>Streptantibioticus silvisoli sp. nov., acidotolerant actinomycetes 1 from pine litter.</title>
        <authorList>
            <person name="Swiecimska M."/>
            <person name="Golinska P."/>
            <person name="Sangal V."/>
            <person name="Wachnowicz B."/>
            <person name="Goodfellow M."/>
        </authorList>
    </citation>
    <scope>NUCLEOTIDE SEQUENCE</scope>
    <source>
        <strain evidence="9">SL13</strain>
        <strain evidence="8 10">SL54</strain>
    </source>
</reference>
<evidence type="ECO:0000256" key="6">
    <source>
        <dbReference type="SAM" id="MobiDB-lite"/>
    </source>
</evidence>
<evidence type="ECO:0000256" key="2">
    <source>
        <dbReference type="ARBA" id="ARBA00022862"/>
    </source>
</evidence>
<evidence type="ECO:0000313" key="8">
    <source>
        <dbReference type="EMBL" id="MDI5961412.1"/>
    </source>
</evidence>
<keyword evidence="2" id="KW-0049">Antioxidant</keyword>
<dbReference type="Proteomes" id="UP001156398">
    <property type="component" value="Unassembled WGS sequence"/>
</dbReference>
<keyword evidence="10" id="KW-1185">Reference proteome</keyword>
<accession>A0AA90HCS7</accession>
<dbReference type="InterPro" id="IPR013766">
    <property type="entry name" value="Thioredoxin_domain"/>
</dbReference>
<evidence type="ECO:0000256" key="1">
    <source>
        <dbReference type="ARBA" id="ARBA00022559"/>
    </source>
</evidence>
<feature type="domain" description="Thioredoxin" evidence="7">
    <location>
        <begin position="25"/>
        <end position="194"/>
    </location>
</feature>
<dbReference type="CDD" id="cd03017">
    <property type="entry name" value="PRX_BCP"/>
    <property type="match status" value="1"/>
</dbReference>
<dbReference type="GO" id="GO:0034599">
    <property type="term" value="P:cellular response to oxidative stress"/>
    <property type="evidence" value="ECO:0007669"/>
    <property type="project" value="TreeGrafter"/>
</dbReference>
<proteinExistence type="predicted"/>
<evidence type="ECO:0000256" key="5">
    <source>
        <dbReference type="ARBA" id="ARBA00023284"/>
    </source>
</evidence>
<evidence type="ECO:0000256" key="4">
    <source>
        <dbReference type="ARBA" id="ARBA00023157"/>
    </source>
</evidence>
<name>A0AA90HCS7_9ACTN</name>
<keyword evidence="5" id="KW-0676">Redox-active center</keyword>
<evidence type="ECO:0000313" key="9">
    <source>
        <dbReference type="EMBL" id="MDI5973355.1"/>
    </source>
</evidence>
<gene>
    <name evidence="8" type="ORF">POF43_001500</name>
    <name evidence="9" type="ORF">POF50_029105</name>
</gene>
<dbReference type="PANTHER" id="PTHR42801">
    <property type="entry name" value="THIOREDOXIN-DEPENDENT PEROXIDE REDUCTASE"/>
    <property type="match status" value="1"/>
</dbReference>
<feature type="compositionally biased region" description="Low complexity" evidence="6">
    <location>
        <begin position="28"/>
        <end position="37"/>
    </location>
</feature>
<keyword evidence="1 9" id="KW-0575">Peroxidase</keyword>
<comment type="caution">
    <text evidence="9">The sequence shown here is derived from an EMBL/GenBank/DDBJ whole genome shotgun (WGS) entry which is preliminary data.</text>
</comment>